<comment type="caution">
    <text evidence="2">The sequence shown here is derived from an EMBL/GenBank/DDBJ whole genome shotgun (WGS) entry which is preliminary data.</text>
</comment>
<feature type="non-terminal residue" evidence="2">
    <location>
        <position position="246"/>
    </location>
</feature>
<protein>
    <submittedName>
        <fullName evidence="2">Uncharacterized protein</fullName>
    </submittedName>
</protein>
<evidence type="ECO:0000256" key="1">
    <source>
        <dbReference type="SAM" id="MobiDB-lite"/>
    </source>
</evidence>
<organism evidence="2">
    <name type="scientific">marine sediment metagenome</name>
    <dbReference type="NCBI Taxonomy" id="412755"/>
    <lineage>
        <taxon>unclassified sequences</taxon>
        <taxon>metagenomes</taxon>
        <taxon>ecological metagenomes</taxon>
    </lineage>
</organism>
<proteinExistence type="predicted"/>
<feature type="region of interest" description="Disordered" evidence="1">
    <location>
        <begin position="152"/>
        <end position="171"/>
    </location>
</feature>
<gene>
    <name evidence="2" type="ORF">S01H1_70133</name>
</gene>
<evidence type="ECO:0000313" key="2">
    <source>
        <dbReference type="EMBL" id="GAG31065.1"/>
    </source>
</evidence>
<dbReference type="Gene3D" id="3.40.50.10610">
    <property type="entry name" value="ABC-type transport auxiliary lipoprotein component"/>
    <property type="match status" value="1"/>
</dbReference>
<sequence length="246" mass="27458">HIPVSHAEEPQRVAILPFTMHSERDLSFLREGTLDMLASRLYWKDRVVVIEKGLVKKAMGDYQGPINSEYATSLGRKLQADFVLFGSLTLFGESVSLDATMVNLKKKGPPVTVFSQTKGMESVIPEIHKLSQKVNAEIFGRPSADTELTRLAQPPAPKEKKDDSGVSPLNPSFKKYHQVNVQGTSFWKSKPFKTEIRGMDIGDVDGDGQNEMVLLEGTDLVVYRYNNGHLQKLASHRSSDLNRFLA</sequence>
<accession>X0WK98</accession>
<feature type="non-terminal residue" evidence="2">
    <location>
        <position position="1"/>
    </location>
</feature>
<name>X0WK98_9ZZZZ</name>
<dbReference type="AlphaFoldDB" id="X0WK98"/>
<dbReference type="EMBL" id="BARS01046614">
    <property type="protein sequence ID" value="GAG31065.1"/>
    <property type="molecule type" value="Genomic_DNA"/>
</dbReference>
<reference evidence="2" key="1">
    <citation type="journal article" date="2014" name="Front. Microbiol.">
        <title>High frequency of phylogenetically diverse reductive dehalogenase-homologous genes in deep subseafloor sedimentary metagenomes.</title>
        <authorList>
            <person name="Kawai M."/>
            <person name="Futagami T."/>
            <person name="Toyoda A."/>
            <person name="Takaki Y."/>
            <person name="Nishi S."/>
            <person name="Hori S."/>
            <person name="Arai W."/>
            <person name="Tsubouchi T."/>
            <person name="Morono Y."/>
            <person name="Uchiyama I."/>
            <person name="Ito T."/>
            <person name="Fujiyama A."/>
            <person name="Inagaki F."/>
            <person name="Takami H."/>
        </authorList>
    </citation>
    <scope>NUCLEOTIDE SEQUENCE</scope>
    <source>
        <strain evidence="2">Expedition CK06-06</strain>
    </source>
</reference>